<feature type="region of interest" description="Disordered" evidence="1">
    <location>
        <begin position="25"/>
        <end position="62"/>
    </location>
</feature>
<accession>A0A8T0PUD4</accession>
<proteinExistence type="predicted"/>
<evidence type="ECO:0000256" key="1">
    <source>
        <dbReference type="SAM" id="MobiDB-lite"/>
    </source>
</evidence>
<reference evidence="2" key="1">
    <citation type="submission" date="2020-05" db="EMBL/GenBank/DDBJ databases">
        <title>WGS assembly of Panicum virgatum.</title>
        <authorList>
            <person name="Lovell J.T."/>
            <person name="Jenkins J."/>
            <person name="Shu S."/>
            <person name="Juenger T.E."/>
            <person name="Schmutz J."/>
        </authorList>
    </citation>
    <scope>NUCLEOTIDE SEQUENCE</scope>
    <source>
        <strain evidence="2">AP13</strain>
    </source>
</reference>
<gene>
    <name evidence="2" type="ORF">PVAP13_7NG091112</name>
</gene>
<comment type="caution">
    <text evidence="2">The sequence shown here is derived from an EMBL/GenBank/DDBJ whole genome shotgun (WGS) entry which is preliminary data.</text>
</comment>
<organism evidence="2 3">
    <name type="scientific">Panicum virgatum</name>
    <name type="common">Blackwell switchgrass</name>
    <dbReference type="NCBI Taxonomy" id="38727"/>
    <lineage>
        <taxon>Eukaryota</taxon>
        <taxon>Viridiplantae</taxon>
        <taxon>Streptophyta</taxon>
        <taxon>Embryophyta</taxon>
        <taxon>Tracheophyta</taxon>
        <taxon>Spermatophyta</taxon>
        <taxon>Magnoliopsida</taxon>
        <taxon>Liliopsida</taxon>
        <taxon>Poales</taxon>
        <taxon>Poaceae</taxon>
        <taxon>PACMAD clade</taxon>
        <taxon>Panicoideae</taxon>
        <taxon>Panicodae</taxon>
        <taxon>Paniceae</taxon>
        <taxon>Panicinae</taxon>
        <taxon>Panicum</taxon>
        <taxon>Panicum sect. Hiantes</taxon>
    </lineage>
</organism>
<evidence type="ECO:0000313" key="2">
    <source>
        <dbReference type="EMBL" id="KAG2564548.1"/>
    </source>
</evidence>
<evidence type="ECO:0000313" key="3">
    <source>
        <dbReference type="Proteomes" id="UP000823388"/>
    </source>
</evidence>
<sequence length="216" mass="23730">MRAPLLLLYFVPPSPQEHPSLLAGSRATMAAAASPRSGETTPESANQTHHHSLHTSISPIDLPNLAPHHGNPFFSGDLTLMDGGDPRLKTTASWRRWSMERLGTLKIDRERAGGAVYARNRTEIERGRRISVKIRELELGEKVSGRMTMSCTEQYLFKFLPPSGPPPHACMLAAGTHPNRRVALVQIVAARCTEPDEHELGSLSLFLCVLILSSLL</sequence>
<feature type="compositionally biased region" description="Low complexity" evidence="1">
    <location>
        <begin position="25"/>
        <end position="38"/>
    </location>
</feature>
<dbReference type="AlphaFoldDB" id="A0A8T0PUD4"/>
<dbReference type="Proteomes" id="UP000823388">
    <property type="component" value="Chromosome 7N"/>
</dbReference>
<name>A0A8T0PUD4_PANVG</name>
<dbReference type="EMBL" id="CM029050">
    <property type="protein sequence ID" value="KAG2564548.1"/>
    <property type="molecule type" value="Genomic_DNA"/>
</dbReference>
<protein>
    <submittedName>
        <fullName evidence="2">Uncharacterized protein</fullName>
    </submittedName>
</protein>
<keyword evidence="3" id="KW-1185">Reference proteome</keyword>